<protein>
    <submittedName>
        <fullName evidence="9">Alkaline phosphatase</fullName>
    </submittedName>
</protein>
<dbReference type="InterPro" id="IPR032816">
    <property type="entry name" value="VTT_dom"/>
</dbReference>
<dbReference type="STRING" id="1763538.LPB68_09220"/>
<evidence type="ECO:0000313" key="9">
    <source>
        <dbReference type="EMBL" id="OAB71109.1"/>
    </source>
</evidence>
<dbReference type="InterPro" id="IPR051311">
    <property type="entry name" value="DedA_domain"/>
</dbReference>
<evidence type="ECO:0000256" key="1">
    <source>
        <dbReference type="ARBA" id="ARBA00004651"/>
    </source>
</evidence>
<comment type="similarity">
    <text evidence="2">Belongs to the DedA family.</text>
</comment>
<proteinExistence type="inferred from homology"/>
<dbReference type="GO" id="GO:0005886">
    <property type="term" value="C:plasma membrane"/>
    <property type="evidence" value="ECO:0007669"/>
    <property type="project" value="UniProtKB-SubCell"/>
</dbReference>
<evidence type="ECO:0000256" key="3">
    <source>
        <dbReference type="ARBA" id="ARBA00022475"/>
    </source>
</evidence>
<keyword evidence="10" id="KW-1185">Reference proteome</keyword>
<evidence type="ECO:0000259" key="8">
    <source>
        <dbReference type="Pfam" id="PF09335"/>
    </source>
</evidence>
<accession>A0A167AJS5</accession>
<sequence length="202" mass="23130">MENWITSFMEQFGYWGIFLLIALENIFPPIPSEVILTFGGFMTTYTNLTATGVIVMATLGSVIGAIILYGLGYLINVDRLELIIDRWGRYLRVKKEDIRKADAWFERYGYWTVFFCRMIPLIRSLISIPAGMAKMKFGLFLLYTLFGTLIWNIILVSVGAAVGDNWENIVEFMDVYSNIAYAIIALVIVAALFFWIRSRKKA</sequence>
<evidence type="ECO:0000256" key="2">
    <source>
        <dbReference type="ARBA" id="ARBA00010792"/>
    </source>
</evidence>
<keyword evidence="3" id="KW-1003">Cell membrane</keyword>
<comment type="caution">
    <text evidence="9">The sequence shown here is derived from an EMBL/GenBank/DDBJ whole genome shotgun (WGS) entry which is preliminary data.</text>
</comment>
<evidence type="ECO:0000313" key="10">
    <source>
        <dbReference type="Proteomes" id="UP000077134"/>
    </source>
</evidence>
<dbReference type="Pfam" id="PF09335">
    <property type="entry name" value="VTT_dom"/>
    <property type="match status" value="1"/>
</dbReference>
<feature type="transmembrane region" description="Helical" evidence="7">
    <location>
        <begin position="48"/>
        <end position="71"/>
    </location>
</feature>
<keyword evidence="6 7" id="KW-0472">Membrane</keyword>
<evidence type="ECO:0000256" key="7">
    <source>
        <dbReference type="SAM" id="Phobius"/>
    </source>
</evidence>
<gene>
    <name evidence="9" type="ORF">PNBC_21370</name>
</gene>
<name>A0A167AJS5_9BACL</name>
<feature type="transmembrane region" description="Helical" evidence="7">
    <location>
        <begin position="175"/>
        <end position="196"/>
    </location>
</feature>
<dbReference type="PANTHER" id="PTHR42709">
    <property type="entry name" value="ALKALINE PHOSPHATASE LIKE PROTEIN"/>
    <property type="match status" value="1"/>
</dbReference>
<feature type="transmembrane region" description="Helical" evidence="7">
    <location>
        <begin position="12"/>
        <end position="36"/>
    </location>
</feature>
<keyword evidence="5 7" id="KW-1133">Transmembrane helix</keyword>
<reference evidence="9 10" key="1">
    <citation type="submission" date="2016-02" db="EMBL/GenBank/DDBJ databases">
        <title>Paenibacillus sp. LPB0068, isolated from Crassostrea gigas.</title>
        <authorList>
            <person name="Shin S.-K."/>
            <person name="Yi H."/>
        </authorList>
    </citation>
    <scope>NUCLEOTIDE SEQUENCE [LARGE SCALE GENOMIC DNA]</scope>
    <source>
        <strain evidence="9 10">LPB0068</strain>
    </source>
</reference>
<dbReference type="KEGG" id="pcx:LPB68_09220"/>
<feature type="transmembrane region" description="Helical" evidence="7">
    <location>
        <begin position="138"/>
        <end position="163"/>
    </location>
</feature>
<evidence type="ECO:0000256" key="6">
    <source>
        <dbReference type="ARBA" id="ARBA00023136"/>
    </source>
</evidence>
<dbReference type="Proteomes" id="UP000077134">
    <property type="component" value="Unassembled WGS sequence"/>
</dbReference>
<keyword evidence="4 7" id="KW-0812">Transmembrane</keyword>
<dbReference type="RefSeq" id="WP_068661455.1">
    <property type="nucleotide sequence ID" value="NZ_CP017770.1"/>
</dbReference>
<comment type="subcellular location">
    <subcellularLocation>
        <location evidence="1">Cell membrane</location>
        <topology evidence="1">Multi-pass membrane protein</topology>
    </subcellularLocation>
</comment>
<evidence type="ECO:0000256" key="4">
    <source>
        <dbReference type="ARBA" id="ARBA00022692"/>
    </source>
</evidence>
<dbReference type="EMBL" id="LSFN01000044">
    <property type="protein sequence ID" value="OAB71109.1"/>
    <property type="molecule type" value="Genomic_DNA"/>
</dbReference>
<dbReference type="AlphaFoldDB" id="A0A167AJS5"/>
<dbReference type="PANTHER" id="PTHR42709:SF6">
    <property type="entry name" value="UNDECAPRENYL PHOSPHATE TRANSPORTER A"/>
    <property type="match status" value="1"/>
</dbReference>
<feature type="domain" description="VTT" evidence="8">
    <location>
        <begin position="30"/>
        <end position="160"/>
    </location>
</feature>
<organism evidence="9 10">
    <name type="scientific">Paenibacillus crassostreae</name>
    <dbReference type="NCBI Taxonomy" id="1763538"/>
    <lineage>
        <taxon>Bacteria</taxon>
        <taxon>Bacillati</taxon>
        <taxon>Bacillota</taxon>
        <taxon>Bacilli</taxon>
        <taxon>Bacillales</taxon>
        <taxon>Paenibacillaceae</taxon>
        <taxon>Paenibacillus</taxon>
    </lineage>
</organism>
<evidence type="ECO:0000256" key="5">
    <source>
        <dbReference type="ARBA" id="ARBA00022989"/>
    </source>
</evidence>
<dbReference type="OrthoDB" id="9813426at2"/>